<gene>
    <name evidence="12" type="ORF">MGWOODY_Tha1655</name>
</gene>
<evidence type="ECO:0000256" key="5">
    <source>
        <dbReference type="ARBA" id="ARBA00022827"/>
    </source>
</evidence>
<dbReference type="PRINTS" id="PR00411">
    <property type="entry name" value="PNDRDTASEI"/>
</dbReference>
<dbReference type="GO" id="GO:0045454">
    <property type="term" value="P:cell redox homeostasis"/>
    <property type="evidence" value="ECO:0007669"/>
    <property type="project" value="InterPro"/>
</dbReference>
<protein>
    <submittedName>
        <fullName evidence="12">Glutathione reductase</fullName>
        <ecNumber evidence="12">1.8.1.7</ecNumber>
    </submittedName>
</protein>
<dbReference type="GO" id="GO:0006749">
    <property type="term" value="P:glutathione metabolic process"/>
    <property type="evidence" value="ECO:0007669"/>
    <property type="project" value="TreeGrafter"/>
</dbReference>
<dbReference type="GO" id="GO:0004362">
    <property type="term" value="F:glutathione-disulfide reductase (NADPH) activity"/>
    <property type="evidence" value="ECO:0007669"/>
    <property type="project" value="UniProtKB-EC"/>
</dbReference>
<evidence type="ECO:0000256" key="7">
    <source>
        <dbReference type="ARBA" id="ARBA00023002"/>
    </source>
</evidence>
<dbReference type="NCBIfam" id="NF004776">
    <property type="entry name" value="PRK06116.1"/>
    <property type="match status" value="1"/>
</dbReference>
<evidence type="ECO:0000256" key="3">
    <source>
        <dbReference type="ARBA" id="ARBA00011738"/>
    </source>
</evidence>
<comment type="similarity">
    <text evidence="2">Belongs to the class-I pyridine nucleotide-disulfide oxidoreductase family.</text>
</comment>
<keyword evidence="9" id="KW-0676">Redox-active center</keyword>
<evidence type="ECO:0000256" key="8">
    <source>
        <dbReference type="ARBA" id="ARBA00023157"/>
    </source>
</evidence>
<dbReference type="PROSITE" id="PS00076">
    <property type="entry name" value="PYRIDINE_REDOX_1"/>
    <property type="match status" value="1"/>
</dbReference>
<comment type="subunit">
    <text evidence="3">Homodimer.</text>
</comment>
<keyword evidence="7 12" id="KW-0560">Oxidoreductase</keyword>
<dbReference type="PRINTS" id="PR00368">
    <property type="entry name" value="FADPNR"/>
</dbReference>
<comment type="cofactor">
    <cofactor evidence="1">
        <name>FAD</name>
        <dbReference type="ChEBI" id="CHEBI:57692"/>
    </cofactor>
</comment>
<organism evidence="12">
    <name type="scientific">hydrothermal vent metagenome</name>
    <dbReference type="NCBI Taxonomy" id="652676"/>
    <lineage>
        <taxon>unclassified sequences</taxon>
        <taxon>metagenomes</taxon>
        <taxon>ecological metagenomes</taxon>
    </lineage>
</organism>
<evidence type="ECO:0000256" key="9">
    <source>
        <dbReference type="ARBA" id="ARBA00023284"/>
    </source>
</evidence>
<dbReference type="Pfam" id="PF07992">
    <property type="entry name" value="Pyr_redox_2"/>
    <property type="match status" value="1"/>
</dbReference>
<evidence type="ECO:0000256" key="1">
    <source>
        <dbReference type="ARBA" id="ARBA00001974"/>
    </source>
</evidence>
<dbReference type="InterPro" id="IPR036188">
    <property type="entry name" value="FAD/NAD-bd_sf"/>
</dbReference>
<dbReference type="InterPro" id="IPR046952">
    <property type="entry name" value="GSHR/TRXR-like"/>
</dbReference>
<evidence type="ECO:0000313" key="12">
    <source>
        <dbReference type="EMBL" id="CUS41581.1"/>
    </source>
</evidence>
<dbReference type="AlphaFoldDB" id="A0A160TCG9"/>
<dbReference type="Gene3D" id="3.50.50.60">
    <property type="entry name" value="FAD/NAD(P)-binding domain"/>
    <property type="match status" value="2"/>
</dbReference>
<reference evidence="12" key="1">
    <citation type="submission" date="2015-10" db="EMBL/GenBank/DDBJ databases">
        <authorList>
            <person name="Gilbert D.G."/>
        </authorList>
    </citation>
    <scope>NUCLEOTIDE SEQUENCE</scope>
</reference>
<dbReference type="SUPFAM" id="SSF55424">
    <property type="entry name" value="FAD/NAD-linked reductases, dimerisation (C-terminal) domain"/>
    <property type="match status" value="1"/>
</dbReference>
<feature type="domain" description="FAD/NAD(P)-binding" evidence="11">
    <location>
        <begin position="5"/>
        <end position="317"/>
    </location>
</feature>
<evidence type="ECO:0000256" key="4">
    <source>
        <dbReference type="ARBA" id="ARBA00022630"/>
    </source>
</evidence>
<dbReference type="GO" id="GO:0005739">
    <property type="term" value="C:mitochondrion"/>
    <property type="evidence" value="ECO:0007669"/>
    <property type="project" value="TreeGrafter"/>
</dbReference>
<dbReference type="GO" id="GO:0005829">
    <property type="term" value="C:cytosol"/>
    <property type="evidence" value="ECO:0007669"/>
    <property type="project" value="TreeGrafter"/>
</dbReference>
<dbReference type="SUPFAM" id="SSF51905">
    <property type="entry name" value="FAD/NAD(P)-binding domain"/>
    <property type="match status" value="1"/>
</dbReference>
<keyword evidence="5" id="KW-0274">FAD</keyword>
<evidence type="ECO:0000256" key="2">
    <source>
        <dbReference type="ARBA" id="ARBA00007532"/>
    </source>
</evidence>
<proteinExistence type="inferred from homology"/>
<dbReference type="Gene3D" id="3.30.390.30">
    <property type="match status" value="1"/>
</dbReference>
<name>A0A160TCG9_9ZZZZ</name>
<dbReference type="Pfam" id="PF02852">
    <property type="entry name" value="Pyr_redox_dim"/>
    <property type="match status" value="1"/>
</dbReference>
<keyword evidence="8" id="KW-1015">Disulfide bond</keyword>
<dbReference type="InterPro" id="IPR001100">
    <property type="entry name" value="Pyr_nuc-diS_OxRdtase"/>
</dbReference>
<dbReference type="GO" id="GO:0050660">
    <property type="term" value="F:flavin adenine dinucleotide binding"/>
    <property type="evidence" value="ECO:0007669"/>
    <property type="project" value="InterPro"/>
</dbReference>
<keyword evidence="4" id="KW-0285">Flavoprotein</keyword>
<dbReference type="FunFam" id="3.50.50.60:FF:000051">
    <property type="entry name" value="Glutathione reductase"/>
    <property type="match status" value="1"/>
</dbReference>
<dbReference type="InterPro" id="IPR012999">
    <property type="entry name" value="Pyr_OxRdtase_I_AS"/>
</dbReference>
<dbReference type="InterPro" id="IPR016156">
    <property type="entry name" value="FAD/NAD-linked_Rdtase_dimer_sf"/>
</dbReference>
<dbReference type="PIRSF" id="PIRSF000350">
    <property type="entry name" value="Mercury_reductase_MerA"/>
    <property type="match status" value="1"/>
</dbReference>
<feature type="domain" description="Pyridine nucleotide-disulphide oxidoreductase dimerisation" evidence="10">
    <location>
        <begin position="337"/>
        <end position="446"/>
    </location>
</feature>
<dbReference type="EMBL" id="CZQC01000048">
    <property type="protein sequence ID" value="CUS41581.1"/>
    <property type="molecule type" value="Genomic_DNA"/>
</dbReference>
<dbReference type="PANTHER" id="PTHR42737">
    <property type="entry name" value="GLUTATHIONE REDUCTASE"/>
    <property type="match status" value="1"/>
</dbReference>
<evidence type="ECO:0000259" key="10">
    <source>
        <dbReference type="Pfam" id="PF02852"/>
    </source>
</evidence>
<sequence>MNYDYDLLVIGAGSGGVRASRMAAARGKKVAVIESRYLGGTCVNVGCVPKKLFVYASEYASHLKEGAGFGVHATLDQFSWPELRDNKTNEIKRLNGIYDNMLKNAGVEIINGTGSIIDPHAVAVSEQKLTAERILIATGGWPFVPKVPGIEFAITSNDVFYLDEFPQRIVIVGGGYIAVEFAGIFNGLGAETTLTYRGEQILRGFDSKVREFAANEIAKKGVRISTGCDIEKIEKQADGSLVCAFTNGETIACDAVMYATGRRPMTDGLGLEALGIAMREDGTIITDDHFKTTVDSIYALGDVIGTPALTPVALAQGMTFVAQQFDGDATPTDYNTIATAVFCQPNIATVGLTEEEAACQFSGDVSVFESEFRPMKHTMSGMSERAYMKLLVQTSTDKILGAHMVGVDAGEIMQGLAVAMKAGATKAILDSTIGIHPTAAEEFVTMRTPSRQL</sequence>
<evidence type="ECO:0000259" key="11">
    <source>
        <dbReference type="Pfam" id="PF07992"/>
    </source>
</evidence>
<dbReference type="InterPro" id="IPR023753">
    <property type="entry name" value="FAD/NAD-binding_dom"/>
</dbReference>
<dbReference type="InterPro" id="IPR004099">
    <property type="entry name" value="Pyr_nucl-diS_OxRdtase_dimer"/>
</dbReference>
<dbReference type="GO" id="GO:0034599">
    <property type="term" value="P:cellular response to oxidative stress"/>
    <property type="evidence" value="ECO:0007669"/>
    <property type="project" value="TreeGrafter"/>
</dbReference>
<keyword evidence="6" id="KW-0521">NADP</keyword>
<accession>A0A160TCG9</accession>
<dbReference type="PANTHER" id="PTHR42737:SF2">
    <property type="entry name" value="GLUTATHIONE REDUCTASE"/>
    <property type="match status" value="1"/>
</dbReference>
<evidence type="ECO:0000256" key="6">
    <source>
        <dbReference type="ARBA" id="ARBA00022857"/>
    </source>
</evidence>
<dbReference type="EC" id="1.8.1.7" evidence="12"/>